<dbReference type="STRING" id="771875.Ferpe_1536"/>
<dbReference type="Proteomes" id="UP000007384">
    <property type="component" value="Chromosome"/>
</dbReference>
<gene>
    <name evidence="4" type="ordered locus">Ferpe_1536</name>
</gene>
<dbReference type="KEGG" id="fpe:Ferpe_1536"/>
<dbReference type="InterPro" id="IPR054767">
    <property type="entry name" value="Cas10-Cmr2_palm2"/>
</dbReference>
<protein>
    <submittedName>
        <fullName evidence="4">CRISPR-associated protein, Cmr2 family</fullName>
    </submittedName>
</protein>
<accession>H9UDL1</accession>
<dbReference type="PROSITE" id="PS50887">
    <property type="entry name" value="GGDEF"/>
    <property type="match status" value="1"/>
</dbReference>
<organism evidence="4 5">
    <name type="scientific">Fervidobacterium pennivorans (strain DSM 9078 / Ven5)</name>
    <dbReference type="NCBI Taxonomy" id="771875"/>
    <lineage>
        <taxon>Bacteria</taxon>
        <taxon>Thermotogati</taxon>
        <taxon>Thermotogota</taxon>
        <taxon>Thermotogae</taxon>
        <taxon>Thermotogales</taxon>
        <taxon>Fervidobacteriaceae</taxon>
        <taxon>Fervidobacterium</taxon>
    </lineage>
</organism>
<dbReference type="EMBL" id="CP003260">
    <property type="protein sequence ID" value="AFG35604.1"/>
    <property type="molecule type" value="Genomic_DNA"/>
</dbReference>
<dbReference type="Gene3D" id="3.30.70.270">
    <property type="match status" value="1"/>
</dbReference>
<dbReference type="OrthoDB" id="9758700at2"/>
<dbReference type="InterPro" id="IPR043128">
    <property type="entry name" value="Rev_trsase/Diguanyl_cyclase"/>
</dbReference>
<evidence type="ECO:0000256" key="1">
    <source>
        <dbReference type="ARBA" id="ARBA00022741"/>
    </source>
</evidence>
<dbReference type="RefSeq" id="WP_014452040.1">
    <property type="nucleotide sequence ID" value="NC_017095.1"/>
</dbReference>
<dbReference type="InterPro" id="IPR038242">
    <property type="entry name" value="Cmr2_N"/>
</dbReference>
<dbReference type="Pfam" id="PF22335">
    <property type="entry name" value="Cas10-Cmr2_palm2"/>
    <property type="match status" value="1"/>
</dbReference>
<keyword evidence="5" id="KW-1185">Reference proteome</keyword>
<evidence type="ECO:0000256" key="2">
    <source>
        <dbReference type="ARBA" id="ARBA00023118"/>
    </source>
</evidence>
<dbReference type="Gene3D" id="3.30.70.2220">
    <property type="entry name" value="CRISPR-Cas system, Cmr2 subunit, D1 domain, cysteine cluster"/>
    <property type="match status" value="1"/>
</dbReference>
<dbReference type="HOGENOM" id="CLU_012640_0_0_0"/>
<dbReference type="Pfam" id="PF12469">
    <property type="entry name" value="Cmr2_N"/>
    <property type="match status" value="1"/>
</dbReference>
<evidence type="ECO:0000313" key="4">
    <source>
        <dbReference type="EMBL" id="AFG35604.1"/>
    </source>
</evidence>
<dbReference type="NCBIfam" id="TIGR02577">
    <property type="entry name" value="cas_TM1794_Cmr2"/>
    <property type="match status" value="1"/>
</dbReference>
<dbReference type="InterPro" id="IPR013407">
    <property type="entry name" value="CRISPR-assoc_prot_Cmr2"/>
</dbReference>
<dbReference type="InterPro" id="IPR000160">
    <property type="entry name" value="GGDEF_dom"/>
</dbReference>
<keyword evidence="1" id="KW-0547">Nucleotide-binding</keyword>
<dbReference type="AlphaFoldDB" id="H9UDL1"/>
<feature type="domain" description="GGDEF" evidence="3">
    <location>
        <begin position="510"/>
        <end position="704"/>
    </location>
</feature>
<dbReference type="PATRIC" id="fig|771875.3.peg.1554"/>
<keyword evidence="2" id="KW-0051">Antiviral defense</keyword>
<dbReference type="eggNOG" id="COG1353">
    <property type="taxonomic scope" value="Bacteria"/>
</dbReference>
<dbReference type="CDD" id="cd09679">
    <property type="entry name" value="Cas10_III"/>
    <property type="match status" value="1"/>
</dbReference>
<proteinExistence type="predicted"/>
<evidence type="ECO:0000313" key="5">
    <source>
        <dbReference type="Proteomes" id="UP000007384"/>
    </source>
</evidence>
<dbReference type="GO" id="GO:0051607">
    <property type="term" value="P:defense response to virus"/>
    <property type="evidence" value="ECO:0007669"/>
    <property type="project" value="UniProtKB-KW"/>
</dbReference>
<dbReference type="InterPro" id="IPR024615">
    <property type="entry name" value="CRISPR-assoc_Cmr2_N"/>
</dbReference>
<reference evidence="4" key="1">
    <citation type="submission" date="2012-03" db="EMBL/GenBank/DDBJ databases">
        <title>Complete sequence of Fervidobacterium pennivorans DSM 9078.</title>
        <authorList>
            <consortium name="US DOE Joint Genome Institute"/>
            <person name="Lucas S."/>
            <person name="Han J."/>
            <person name="Lapidus A."/>
            <person name="Cheng J.-F."/>
            <person name="Goodwin L."/>
            <person name="Pitluck S."/>
            <person name="Peters L."/>
            <person name="Ovchinnikova G."/>
            <person name="Lu M."/>
            <person name="Detter J.C."/>
            <person name="Han C."/>
            <person name="Tapia R."/>
            <person name="Land M."/>
            <person name="Hauser L."/>
            <person name="Kyrpides N."/>
            <person name="Ivanova N."/>
            <person name="Pagani I."/>
            <person name="Noll K.M."/>
            <person name="Woyke T."/>
        </authorList>
    </citation>
    <scope>NUCLEOTIDE SEQUENCE</scope>
    <source>
        <strain evidence="4">DSM 9078</strain>
    </source>
</reference>
<name>H9UDL1_FERPD</name>
<sequence length="830" mass="94648">MPAINWKEKAAALLHDPVFKAFDIKSHENLANELCSIAGVPSIRGQEDIVGSSLDRIPLPNELYGRQIRVGMNELKYFIHPISGEKITVLEQELYSKIADENSQKKHTEELKNKIKMIREQNTDDEKFYHALWWELGYLTDFVGFMPADTRVPNHSIIDHLEITAALQSCKKSAQIDAALVMFAIGPVQELIAQARKTVDLWAGSYLLSYLTYKAIEFIGINYGFDNIVYPYLRGNAFAYRTLQRLGVTLFTEPLMDEKIASIPNVFLAIVPAWEAKKVINMCEEVVKKSWEELATDVLEKRLKNPDEKSIGLKNIEEYKKQIELFPIINSTMIPLPDSVSGVRNIIEYVTTDENFISEFESYISFIEFIESKGGYKINAGSFYRYVFKVLTSRLNAIKTIRYFYPYQSDEQIGAQRIPDDFGAGVRACVEVLDTAGNEVKIDYLGTVNTVKRFLRDVLVSKKLFDERVKFKSVLEIALENDVNKEIAEEVESGELELDAVETQQKLKNGYIAVLMMDGDRMGKLVSGESAPTMDKMLHDKAVQTLKEIQNNTPDKIFFFDKPILTPSYQKAVSRTLGIFSSLVQYVVEDEYQGMLIYAGGDDVLAILPADKVLPCANKIRKMYSGIGNVELKIDNTTYKFDNGILYKNDIPYTTMMGPTATMSAGISIINHKSPLRVAIELARKQEHRAKEKLGRNAFSIAIVRRSGQIQEVGSKWEIDGMDVIEKSYELYQKSEQFKLSHRSFYKILESDLELAKEDERFLERVIDYILRKSDAKSKKSEEFKRFTKELKEYAKRVFATSSILEKPSNPFDLILTVRFTKRGDKRGGN</sequence>
<dbReference type="GO" id="GO:0000166">
    <property type="term" value="F:nucleotide binding"/>
    <property type="evidence" value="ECO:0007669"/>
    <property type="project" value="UniProtKB-KW"/>
</dbReference>
<evidence type="ECO:0000259" key="3">
    <source>
        <dbReference type="PROSITE" id="PS50887"/>
    </source>
</evidence>